<dbReference type="GeneID" id="96301683"/>
<evidence type="ECO:0000313" key="4">
    <source>
        <dbReference type="Proteomes" id="UP000199111"/>
    </source>
</evidence>
<dbReference type="EMBL" id="FOQY01000026">
    <property type="protein sequence ID" value="SFK48846.1"/>
    <property type="molecule type" value="Genomic_DNA"/>
</dbReference>
<feature type="domain" description="DUF397" evidence="2">
    <location>
        <begin position="6"/>
        <end position="70"/>
    </location>
</feature>
<dbReference type="Proteomes" id="UP000199111">
    <property type="component" value="Unassembled WGS sequence"/>
</dbReference>
<dbReference type="InterPro" id="IPR007278">
    <property type="entry name" value="DUF397"/>
</dbReference>
<evidence type="ECO:0000256" key="1">
    <source>
        <dbReference type="SAM" id="MobiDB-lite"/>
    </source>
</evidence>
<gene>
    <name evidence="3" type="ORF">SAMN05216275_126101</name>
</gene>
<feature type="region of interest" description="Disordered" evidence="1">
    <location>
        <begin position="28"/>
        <end position="52"/>
    </location>
</feature>
<dbReference type="RefSeq" id="WP_093890290.1">
    <property type="nucleotide sequence ID" value="NZ_FOQY01000026.1"/>
</dbReference>
<organism evidence="3 4">
    <name type="scientific">Streptosporangium canum</name>
    <dbReference type="NCBI Taxonomy" id="324952"/>
    <lineage>
        <taxon>Bacteria</taxon>
        <taxon>Bacillati</taxon>
        <taxon>Actinomycetota</taxon>
        <taxon>Actinomycetes</taxon>
        <taxon>Streptosporangiales</taxon>
        <taxon>Streptosporangiaceae</taxon>
        <taxon>Streptosporangium</taxon>
    </lineage>
</organism>
<dbReference type="Pfam" id="PF04149">
    <property type="entry name" value="DUF397"/>
    <property type="match status" value="1"/>
</dbReference>
<name>A0A1I3ZYX4_9ACTN</name>
<sequence>MDLSNLTWRKSSFSSSNGGDCVEVAELGSASQRPDHKRDATHAVRDSKDPSGPVLYFNPTEWKAFIGGVKASEFDLQAPI</sequence>
<evidence type="ECO:0000259" key="2">
    <source>
        <dbReference type="Pfam" id="PF04149"/>
    </source>
</evidence>
<evidence type="ECO:0000313" key="3">
    <source>
        <dbReference type="EMBL" id="SFK48846.1"/>
    </source>
</evidence>
<dbReference type="AlphaFoldDB" id="A0A1I3ZYX4"/>
<proteinExistence type="predicted"/>
<protein>
    <recommendedName>
        <fullName evidence="2">DUF397 domain-containing protein</fullName>
    </recommendedName>
</protein>
<feature type="compositionally biased region" description="Basic and acidic residues" evidence="1">
    <location>
        <begin position="33"/>
        <end position="49"/>
    </location>
</feature>
<reference evidence="4" key="1">
    <citation type="submission" date="2016-10" db="EMBL/GenBank/DDBJ databases">
        <authorList>
            <person name="Varghese N."/>
            <person name="Submissions S."/>
        </authorList>
    </citation>
    <scope>NUCLEOTIDE SEQUENCE [LARGE SCALE GENOMIC DNA]</scope>
    <source>
        <strain evidence="4">CGMCC 4.2126</strain>
    </source>
</reference>
<keyword evidence="4" id="KW-1185">Reference proteome</keyword>
<accession>A0A1I3ZYX4</accession>